<dbReference type="GO" id="GO:0005783">
    <property type="term" value="C:endoplasmic reticulum"/>
    <property type="evidence" value="ECO:0007669"/>
    <property type="project" value="TreeGrafter"/>
</dbReference>
<evidence type="ECO:0000256" key="2">
    <source>
        <dbReference type="SAM" id="SignalP"/>
    </source>
</evidence>
<dbReference type="PANTHER" id="PTHR31460:SF3">
    <property type="entry name" value="MESOCENTIN"/>
    <property type="match status" value="1"/>
</dbReference>
<dbReference type="Pfam" id="PF08450">
    <property type="entry name" value="SGL"/>
    <property type="match status" value="1"/>
</dbReference>
<accession>A0A9Q1KWH4</accession>
<feature type="domain" description="SMP-30/Gluconolactonase/LRE-like region" evidence="3">
    <location>
        <begin position="41"/>
        <end position="297"/>
    </location>
</feature>
<dbReference type="SUPFAM" id="SSF101898">
    <property type="entry name" value="NHL repeat"/>
    <property type="match status" value="1"/>
</dbReference>
<reference evidence="4" key="1">
    <citation type="submission" date="2022-04" db="EMBL/GenBank/DDBJ databases">
        <title>Carnegiea gigantea Genome sequencing and assembly v2.</title>
        <authorList>
            <person name="Copetti D."/>
            <person name="Sanderson M.J."/>
            <person name="Burquez A."/>
            <person name="Wojciechowski M.F."/>
        </authorList>
    </citation>
    <scope>NUCLEOTIDE SEQUENCE</scope>
    <source>
        <strain evidence="4">SGP5-SGP5p</strain>
        <tissue evidence="4">Aerial part</tissue>
    </source>
</reference>
<dbReference type="InterPro" id="IPR013658">
    <property type="entry name" value="SGL"/>
</dbReference>
<proteinExistence type="predicted"/>
<evidence type="ECO:0000256" key="1">
    <source>
        <dbReference type="SAM" id="MobiDB-lite"/>
    </source>
</evidence>
<dbReference type="InterPro" id="IPR053224">
    <property type="entry name" value="Sensory_adhesion_molecule"/>
</dbReference>
<dbReference type="EMBL" id="JAKOGI010000011">
    <property type="protein sequence ID" value="KAJ8451145.1"/>
    <property type="molecule type" value="Genomic_DNA"/>
</dbReference>
<feature type="chain" id="PRO_5040302402" description="SMP-30/Gluconolactonase/LRE-like region domain-containing protein" evidence="2">
    <location>
        <begin position="27"/>
        <end position="490"/>
    </location>
</feature>
<dbReference type="Proteomes" id="UP001153076">
    <property type="component" value="Unassembled WGS sequence"/>
</dbReference>
<evidence type="ECO:0000313" key="4">
    <source>
        <dbReference type="EMBL" id="KAJ8451145.1"/>
    </source>
</evidence>
<comment type="caution">
    <text evidence="4">The sequence shown here is derived from an EMBL/GenBank/DDBJ whole genome shotgun (WGS) entry which is preliminary data.</text>
</comment>
<sequence length="490" mass="53285">MPRLSIQSFSLLILLLLSPFPNPTHARDPHIIKFKSPGLYPEGITWDPSGQHFIVGSLRGGTFHSISDAGVVETLTLSLTLDSSFSGFPENTTILGLAVDHRRNRLLAAVNTPFPHLASFDLGRSSLRLLFLSPLPTSSDQTAVANDITVDASGEAYVTNSGGNIIWKIDINGNPSILSRSPLFSHYPVDHTSPYSYCGLNGVVYVPSKGYLLVVQSNTGKMFKVDAVDGTARTVNLPEDLTLADGIAVRDDGVVLVVSMDNAWFLKSDDSWGSGAVIDKIALDREGTPSSVTVAGGGRAYVIYGYVQEGMKGNVEEREWFRIEEMKTRSTKYFPEENGSRNKFQNHQFIYQQKLESQPACEATNQRKNPCHNEHKNPCHNEHKNPCHNSTLVGTRTPATTTTLVSTKTPCHNSHSGEHKKPCHNHPSGEHKNPSQNSHSGEHKKPCHNSHSGKCGCGATHCQKPNHSHHGSTPHASCGSAANSCTKASV</sequence>
<feature type="signal peptide" evidence="2">
    <location>
        <begin position="1"/>
        <end position="26"/>
    </location>
</feature>
<gene>
    <name evidence="4" type="ORF">Cgig2_026954</name>
</gene>
<evidence type="ECO:0000313" key="5">
    <source>
        <dbReference type="Proteomes" id="UP001153076"/>
    </source>
</evidence>
<dbReference type="OrthoDB" id="1885092at2759"/>
<organism evidence="4 5">
    <name type="scientific">Carnegiea gigantea</name>
    <dbReference type="NCBI Taxonomy" id="171969"/>
    <lineage>
        <taxon>Eukaryota</taxon>
        <taxon>Viridiplantae</taxon>
        <taxon>Streptophyta</taxon>
        <taxon>Embryophyta</taxon>
        <taxon>Tracheophyta</taxon>
        <taxon>Spermatophyta</taxon>
        <taxon>Magnoliopsida</taxon>
        <taxon>eudicotyledons</taxon>
        <taxon>Gunneridae</taxon>
        <taxon>Pentapetalae</taxon>
        <taxon>Caryophyllales</taxon>
        <taxon>Cactineae</taxon>
        <taxon>Cactaceae</taxon>
        <taxon>Cactoideae</taxon>
        <taxon>Echinocereeae</taxon>
        <taxon>Carnegiea</taxon>
    </lineage>
</organism>
<dbReference type="AlphaFoldDB" id="A0A9Q1KWH4"/>
<name>A0A9Q1KWH4_9CARY</name>
<dbReference type="Gene3D" id="2.120.10.30">
    <property type="entry name" value="TolB, C-terminal domain"/>
    <property type="match status" value="1"/>
</dbReference>
<keyword evidence="2" id="KW-0732">Signal</keyword>
<dbReference type="PANTHER" id="PTHR31460">
    <property type="match status" value="1"/>
</dbReference>
<dbReference type="InterPro" id="IPR011042">
    <property type="entry name" value="6-blade_b-propeller_TolB-like"/>
</dbReference>
<protein>
    <recommendedName>
        <fullName evidence="3">SMP-30/Gluconolactonase/LRE-like region domain-containing protein</fullName>
    </recommendedName>
</protein>
<evidence type="ECO:0000259" key="3">
    <source>
        <dbReference type="Pfam" id="PF08450"/>
    </source>
</evidence>
<keyword evidence="5" id="KW-1185">Reference proteome</keyword>
<feature type="region of interest" description="Disordered" evidence="1">
    <location>
        <begin position="406"/>
        <end position="445"/>
    </location>
</feature>